<evidence type="ECO:0000259" key="4">
    <source>
        <dbReference type="PROSITE" id="PS50994"/>
    </source>
</evidence>
<name>A0A061GD46_THECC</name>
<dbReference type="GO" id="GO:0006508">
    <property type="term" value="P:proteolysis"/>
    <property type="evidence" value="ECO:0007669"/>
    <property type="project" value="UniProtKB-KW"/>
</dbReference>
<dbReference type="eggNOG" id="KOG0017">
    <property type="taxonomic scope" value="Eukaryota"/>
</dbReference>
<keyword evidence="2" id="KW-0479">Metal-binding</keyword>
<dbReference type="GO" id="GO:0008233">
    <property type="term" value="F:peptidase activity"/>
    <property type="evidence" value="ECO:0007669"/>
    <property type="project" value="UniProtKB-KW"/>
</dbReference>
<evidence type="ECO:0000313" key="6">
    <source>
        <dbReference type="Proteomes" id="UP000026915"/>
    </source>
</evidence>
<dbReference type="InterPro" id="IPR057670">
    <property type="entry name" value="SH3_retrovirus"/>
</dbReference>
<dbReference type="Pfam" id="PF00665">
    <property type="entry name" value="rve"/>
    <property type="match status" value="1"/>
</dbReference>
<dbReference type="GO" id="GO:0015074">
    <property type="term" value="P:DNA integration"/>
    <property type="evidence" value="ECO:0007669"/>
    <property type="project" value="InterPro"/>
</dbReference>
<dbReference type="FunCoup" id="A0A061GD46">
    <property type="interactions" value="18"/>
</dbReference>
<sequence length="923" mass="104942">MRHVNPIITQMKQHSEEVAKQDKALSYIHSAVTDSIFTRIMAYKAPKEAWDKLREEFHGSDKIRQIQVLNLLGEFEVLKIRKDETIKDYSDKVLKVANQLRLLGEVLSERKDLTELVNALQAYEQRRAMRHEDSVENALTARTRELRVNSSGPKRPNVKCRSCNQMGHVERVCKTKNAQTDEKAAGMEQEETEAEHLFMATSVDENRVNNIWLIDNGCSNHMTGDVRNFTFLDKSFRSKVEIGSGVYLKILGTGTVAVEHHQLISFDKMVEGIPVVTASDHLCATCQFGKQSRFSFPKSSDFRATEKLQLVHSDLGGPMQTISLSGSAYYMIFIDDFLRYCWIYFLKHKSEAYNKFIQFKALVENEAEKSLKILRTDNGKEYCSNEFKSHLARCGIKHHLTVPYSPQQNGVCEHKNRTIIAMTGCLLYDKNLPNCFWAEAANVAVSLLNVLPTTANKTKSPHEMWFGVKPSVAYLRVFGCICYSKIPDARRIKLDRKSQVTIYLGYSETSKGYRVYNVETKKVSITRDARFDEYLYWNWDSQQIEGSSNINVVSDAILGNENHEQDKDDEDFAVRGTRTLQDIYNRCNMAVVEPTTFSEASIDENWMKAMEVEIDMIKKNGTWVLFDRPSNQNIVVARHDTICLLTTLTARERRKIWHLDVKLAFLNGKLAEDIYIEQLEGFEEPGSSGKVLCTPFNIGSKLSKDDGAPKANGTVFRKLIGCLLYLIASRPDIMYATSVLSRYMQSPSEVHHTTAKRVLRYVKGTLNFGLKFSKNKSQELLGYCDSDWAGCLDDSKSTSGFCFTLGSAVFTWNSKKQECTATKLLVDNQSAIAIARNPVQYGRTKHIRVKYHALRAAVKDGEIVLEYCNTEDQLADIFTKGLPKDKFEYLRSELGVFQVSLKESGRRGITIGTLTVDSRQPLL</sequence>
<dbReference type="InterPro" id="IPR036875">
    <property type="entry name" value="Znf_CCHC_sf"/>
</dbReference>
<dbReference type="InterPro" id="IPR036397">
    <property type="entry name" value="RNaseH_sf"/>
</dbReference>
<dbReference type="Pfam" id="PF14223">
    <property type="entry name" value="Retrotran_gag_2"/>
    <property type="match status" value="1"/>
</dbReference>
<dbReference type="Proteomes" id="UP000026915">
    <property type="component" value="Chromosome 6"/>
</dbReference>
<evidence type="ECO:0000313" key="5">
    <source>
        <dbReference type="EMBL" id="EOY27496.1"/>
    </source>
</evidence>
<evidence type="ECO:0000256" key="2">
    <source>
        <dbReference type="ARBA" id="ARBA00022723"/>
    </source>
</evidence>
<dbReference type="HOGENOM" id="CLU_001650_5_1_1"/>
<dbReference type="SUPFAM" id="SSF53098">
    <property type="entry name" value="Ribonuclease H-like"/>
    <property type="match status" value="1"/>
</dbReference>
<dbReference type="PANTHER" id="PTHR42648:SF18">
    <property type="entry name" value="RETROTRANSPOSON, UNCLASSIFIED-LIKE PROTEIN"/>
    <property type="match status" value="1"/>
</dbReference>
<proteinExistence type="predicted"/>
<dbReference type="Pfam" id="PF07727">
    <property type="entry name" value="RVT_2"/>
    <property type="match status" value="1"/>
</dbReference>
<dbReference type="Gene3D" id="3.30.420.10">
    <property type="entry name" value="Ribonuclease H-like superfamily/Ribonuclease H"/>
    <property type="match status" value="1"/>
</dbReference>
<dbReference type="InterPro" id="IPR001584">
    <property type="entry name" value="Integrase_cat-core"/>
</dbReference>
<evidence type="ECO:0000256" key="1">
    <source>
        <dbReference type="ARBA" id="ARBA00022670"/>
    </source>
</evidence>
<dbReference type="InParanoid" id="A0A061GD46"/>
<dbReference type="Pfam" id="PF22936">
    <property type="entry name" value="Pol_BBD"/>
    <property type="match status" value="1"/>
</dbReference>
<protein>
    <recommendedName>
        <fullName evidence="4">Integrase catalytic domain-containing protein</fullName>
    </recommendedName>
</protein>
<keyword evidence="6" id="KW-1185">Reference proteome</keyword>
<dbReference type="GO" id="GO:0008270">
    <property type="term" value="F:zinc ion binding"/>
    <property type="evidence" value="ECO:0007669"/>
    <property type="project" value="InterPro"/>
</dbReference>
<dbReference type="InterPro" id="IPR054722">
    <property type="entry name" value="PolX-like_BBD"/>
</dbReference>
<dbReference type="SUPFAM" id="SSF57756">
    <property type="entry name" value="Retrovirus zinc finger-like domains"/>
    <property type="match status" value="1"/>
</dbReference>
<dbReference type="InterPro" id="IPR012337">
    <property type="entry name" value="RNaseH-like_sf"/>
</dbReference>
<dbReference type="InterPro" id="IPR013103">
    <property type="entry name" value="RVT_2"/>
</dbReference>
<dbReference type="InterPro" id="IPR039537">
    <property type="entry name" value="Retrotran_Ty1/copia-like"/>
</dbReference>
<dbReference type="PANTHER" id="PTHR42648">
    <property type="entry name" value="TRANSPOSASE, PUTATIVE-RELATED"/>
    <property type="match status" value="1"/>
</dbReference>
<keyword evidence="1" id="KW-0645">Protease</keyword>
<keyword evidence="3" id="KW-0378">Hydrolase</keyword>
<reference evidence="5 6" key="1">
    <citation type="journal article" date="2013" name="Genome Biol.">
        <title>The genome sequence of the most widely cultivated cacao type and its use to identify candidate genes regulating pod color.</title>
        <authorList>
            <person name="Motamayor J.C."/>
            <person name="Mockaitis K."/>
            <person name="Schmutz J."/>
            <person name="Haiminen N."/>
            <person name="Iii D.L."/>
            <person name="Cornejo O."/>
            <person name="Findley S.D."/>
            <person name="Zheng P."/>
            <person name="Utro F."/>
            <person name="Royaert S."/>
            <person name="Saski C."/>
            <person name="Jenkins J."/>
            <person name="Podicheti R."/>
            <person name="Zhao M."/>
            <person name="Scheffler B.E."/>
            <person name="Stack J.C."/>
            <person name="Feltus F.A."/>
            <person name="Mustiga G.M."/>
            <person name="Amores F."/>
            <person name="Phillips W."/>
            <person name="Marelli J.P."/>
            <person name="May G.D."/>
            <person name="Shapiro H."/>
            <person name="Ma J."/>
            <person name="Bustamante C.D."/>
            <person name="Schnell R.J."/>
            <person name="Main D."/>
            <person name="Gilbert D."/>
            <person name="Parida L."/>
            <person name="Kuhn D.N."/>
        </authorList>
    </citation>
    <scope>NUCLEOTIDE SEQUENCE [LARGE SCALE GENOMIC DNA]</scope>
    <source>
        <strain evidence="6">cv. Matina 1-6</strain>
    </source>
</reference>
<dbReference type="Pfam" id="PF25597">
    <property type="entry name" value="SH3_retrovirus"/>
    <property type="match status" value="1"/>
</dbReference>
<dbReference type="OMA" id="MEVEIDM"/>
<dbReference type="STRING" id="3641.A0A061GD46"/>
<accession>A0A061GD46</accession>
<feature type="domain" description="Integrase catalytic" evidence="4">
    <location>
        <begin position="303"/>
        <end position="469"/>
    </location>
</feature>
<evidence type="ECO:0000256" key="3">
    <source>
        <dbReference type="ARBA" id="ARBA00022801"/>
    </source>
</evidence>
<dbReference type="CDD" id="cd09272">
    <property type="entry name" value="RNase_HI_RT_Ty1"/>
    <property type="match status" value="1"/>
</dbReference>
<gene>
    <name evidence="5" type="ORF">TCM_029332</name>
</gene>
<dbReference type="GO" id="GO:0003676">
    <property type="term" value="F:nucleic acid binding"/>
    <property type="evidence" value="ECO:0007669"/>
    <property type="project" value="InterPro"/>
</dbReference>
<dbReference type="EMBL" id="CM001884">
    <property type="protein sequence ID" value="EOY27496.1"/>
    <property type="molecule type" value="Genomic_DNA"/>
</dbReference>
<dbReference type="PROSITE" id="PS50994">
    <property type="entry name" value="INTEGRASE"/>
    <property type="match status" value="1"/>
</dbReference>
<dbReference type="Gramene" id="EOY27496">
    <property type="protein sequence ID" value="EOY27496"/>
    <property type="gene ID" value="TCM_029332"/>
</dbReference>
<dbReference type="AlphaFoldDB" id="A0A061GD46"/>
<organism evidence="5 6">
    <name type="scientific">Theobroma cacao</name>
    <name type="common">Cacao</name>
    <name type="synonym">Cocoa</name>
    <dbReference type="NCBI Taxonomy" id="3641"/>
    <lineage>
        <taxon>Eukaryota</taxon>
        <taxon>Viridiplantae</taxon>
        <taxon>Streptophyta</taxon>
        <taxon>Embryophyta</taxon>
        <taxon>Tracheophyta</taxon>
        <taxon>Spermatophyta</taxon>
        <taxon>Magnoliopsida</taxon>
        <taxon>eudicotyledons</taxon>
        <taxon>Gunneridae</taxon>
        <taxon>Pentapetalae</taxon>
        <taxon>rosids</taxon>
        <taxon>malvids</taxon>
        <taxon>Malvales</taxon>
        <taxon>Malvaceae</taxon>
        <taxon>Byttnerioideae</taxon>
        <taxon>Theobroma</taxon>
    </lineage>
</organism>